<evidence type="ECO:0000256" key="5">
    <source>
        <dbReference type="ARBA" id="ARBA00023002"/>
    </source>
</evidence>
<comment type="caution">
    <text evidence="8">The sequence shown here is derived from an EMBL/GenBank/DDBJ whole genome shotgun (WGS) entry which is preliminary data.</text>
</comment>
<dbReference type="SUPFAM" id="SSF48264">
    <property type="entry name" value="Cytochrome P450"/>
    <property type="match status" value="1"/>
</dbReference>
<dbReference type="Pfam" id="PF00067">
    <property type="entry name" value="p450"/>
    <property type="match status" value="1"/>
</dbReference>
<evidence type="ECO:0000313" key="8">
    <source>
        <dbReference type="EMBL" id="KAL0061491.1"/>
    </source>
</evidence>
<evidence type="ECO:0000256" key="2">
    <source>
        <dbReference type="ARBA" id="ARBA00010617"/>
    </source>
</evidence>
<organism evidence="8 9">
    <name type="scientific">Marasmius tenuissimus</name>
    <dbReference type="NCBI Taxonomy" id="585030"/>
    <lineage>
        <taxon>Eukaryota</taxon>
        <taxon>Fungi</taxon>
        <taxon>Dikarya</taxon>
        <taxon>Basidiomycota</taxon>
        <taxon>Agaricomycotina</taxon>
        <taxon>Agaricomycetes</taxon>
        <taxon>Agaricomycetidae</taxon>
        <taxon>Agaricales</taxon>
        <taxon>Marasmiineae</taxon>
        <taxon>Marasmiaceae</taxon>
        <taxon>Marasmius</taxon>
    </lineage>
</organism>
<dbReference type="InterPro" id="IPR050364">
    <property type="entry name" value="Cytochrome_P450_fung"/>
</dbReference>
<evidence type="ECO:0000256" key="6">
    <source>
        <dbReference type="ARBA" id="ARBA00023004"/>
    </source>
</evidence>
<gene>
    <name evidence="8" type="ORF">AAF712_011714</name>
</gene>
<sequence length="177" mass="20630">MSLLVSNLSSRTVIVILSGCLALYAYGKSKKDLPLPPGPPQKLISGNLHQLRQGASWDVYMKAGVVYGPIVYFRVLTRRIIVLNSSKAVQDLLEARYNIYSDRPQAWMYKELVGRKWAVFNISSLHPWFRQYRSLFRRALYANDMVDRYQEVQERYSITMLDLLKNEPEKFISHARR</sequence>
<comment type="similarity">
    <text evidence="2">Belongs to the cytochrome P450 family.</text>
</comment>
<dbReference type="InterPro" id="IPR036396">
    <property type="entry name" value="Cyt_P450_sf"/>
</dbReference>
<dbReference type="PANTHER" id="PTHR46300:SF5">
    <property type="entry name" value="CYTOCHROME P450"/>
    <property type="match status" value="1"/>
</dbReference>
<dbReference type="Proteomes" id="UP001437256">
    <property type="component" value="Unassembled WGS sequence"/>
</dbReference>
<evidence type="ECO:0000313" key="9">
    <source>
        <dbReference type="Proteomes" id="UP001437256"/>
    </source>
</evidence>
<dbReference type="PANTHER" id="PTHR46300">
    <property type="entry name" value="P450, PUTATIVE (EUROFUNG)-RELATED-RELATED"/>
    <property type="match status" value="1"/>
</dbReference>
<keyword evidence="9" id="KW-1185">Reference proteome</keyword>
<protein>
    <recommendedName>
        <fullName evidence="10">Cytochrome P450</fullName>
    </recommendedName>
</protein>
<evidence type="ECO:0000256" key="1">
    <source>
        <dbReference type="ARBA" id="ARBA00001971"/>
    </source>
</evidence>
<keyword evidence="7" id="KW-0503">Monooxygenase</keyword>
<dbReference type="InterPro" id="IPR001128">
    <property type="entry name" value="Cyt_P450"/>
</dbReference>
<keyword evidence="3" id="KW-0349">Heme</keyword>
<comment type="cofactor">
    <cofactor evidence="1">
        <name>heme</name>
        <dbReference type="ChEBI" id="CHEBI:30413"/>
    </cofactor>
</comment>
<keyword evidence="4" id="KW-0479">Metal-binding</keyword>
<evidence type="ECO:0000256" key="3">
    <source>
        <dbReference type="ARBA" id="ARBA00022617"/>
    </source>
</evidence>
<evidence type="ECO:0008006" key="10">
    <source>
        <dbReference type="Google" id="ProtNLM"/>
    </source>
</evidence>
<proteinExistence type="inferred from homology"/>
<name>A0ABR2ZII4_9AGAR</name>
<evidence type="ECO:0000256" key="4">
    <source>
        <dbReference type="ARBA" id="ARBA00022723"/>
    </source>
</evidence>
<dbReference type="EMBL" id="JBBXMP010000134">
    <property type="protein sequence ID" value="KAL0061491.1"/>
    <property type="molecule type" value="Genomic_DNA"/>
</dbReference>
<dbReference type="Gene3D" id="1.10.630.10">
    <property type="entry name" value="Cytochrome P450"/>
    <property type="match status" value="1"/>
</dbReference>
<accession>A0ABR2ZII4</accession>
<evidence type="ECO:0000256" key="7">
    <source>
        <dbReference type="ARBA" id="ARBA00023033"/>
    </source>
</evidence>
<reference evidence="8 9" key="1">
    <citation type="submission" date="2024-05" db="EMBL/GenBank/DDBJ databases">
        <title>A draft genome resource for the thread blight pathogen Marasmius tenuissimus strain MS-2.</title>
        <authorList>
            <person name="Yulfo-Soto G.E."/>
            <person name="Baruah I.K."/>
            <person name="Amoako-Attah I."/>
            <person name="Bukari Y."/>
            <person name="Meinhardt L.W."/>
            <person name="Bailey B.A."/>
            <person name="Cohen S.P."/>
        </authorList>
    </citation>
    <scope>NUCLEOTIDE SEQUENCE [LARGE SCALE GENOMIC DNA]</scope>
    <source>
        <strain evidence="8 9">MS-2</strain>
    </source>
</reference>
<keyword evidence="6" id="KW-0408">Iron</keyword>
<keyword evidence="5" id="KW-0560">Oxidoreductase</keyword>